<dbReference type="EMBL" id="BOOU01000089">
    <property type="protein sequence ID" value="GII81150.1"/>
    <property type="molecule type" value="Genomic_DNA"/>
</dbReference>
<dbReference type="Gene3D" id="3.40.50.720">
    <property type="entry name" value="NAD(P)-binding Rossmann-like Domain"/>
    <property type="match status" value="1"/>
</dbReference>
<reference evidence="2" key="1">
    <citation type="submission" date="2021-01" db="EMBL/GenBank/DDBJ databases">
        <title>Whole genome shotgun sequence of Sphaerisporangium rufum NBRC 109079.</title>
        <authorList>
            <person name="Komaki H."/>
            <person name="Tamura T."/>
        </authorList>
    </citation>
    <scope>NUCLEOTIDE SEQUENCE</scope>
    <source>
        <strain evidence="2">NBRC 109079</strain>
    </source>
</reference>
<accession>A0A919V897</accession>
<dbReference type="Pfam" id="PF01370">
    <property type="entry name" value="Epimerase"/>
    <property type="match status" value="1"/>
</dbReference>
<feature type="domain" description="NAD-dependent epimerase/dehydratase" evidence="1">
    <location>
        <begin position="8"/>
        <end position="208"/>
    </location>
</feature>
<dbReference type="RefSeq" id="WP_203992993.1">
    <property type="nucleotide sequence ID" value="NZ_BOOU01000089.1"/>
</dbReference>
<dbReference type="Proteomes" id="UP000655287">
    <property type="component" value="Unassembled WGS sequence"/>
</dbReference>
<name>A0A919V897_9ACTN</name>
<organism evidence="2 3">
    <name type="scientific">Sphaerisporangium rufum</name>
    <dbReference type="NCBI Taxonomy" id="1381558"/>
    <lineage>
        <taxon>Bacteria</taxon>
        <taxon>Bacillati</taxon>
        <taxon>Actinomycetota</taxon>
        <taxon>Actinomycetes</taxon>
        <taxon>Streptosporangiales</taxon>
        <taxon>Streptosporangiaceae</taxon>
        <taxon>Sphaerisporangium</taxon>
    </lineage>
</organism>
<dbReference type="SUPFAM" id="SSF51735">
    <property type="entry name" value="NAD(P)-binding Rossmann-fold domains"/>
    <property type="match status" value="1"/>
</dbReference>
<dbReference type="InterPro" id="IPR036291">
    <property type="entry name" value="NAD(P)-bd_dom_sf"/>
</dbReference>
<comment type="caution">
    <text evidence="2">The sequence shown here is derived from an EMBL/GenBank/DDBJ whole genome shotgun (WGS) entry which is preliminary data.</text>
</comment>
<dbReference type="InterPro" id="IPR050177">
    <property type="entry name" value="Lipid_A_modif_metabolic_enz"/>
</dbReference>
<keyword evidence="3" id="KW-1185">Reference proteome</keyword>
<dbReference type="PANTHER" id="PTHR43245:SF13">
    <property type="entry name" value="UDP-D-APIOSE_UDP-D-XYLOSE SYNTHASE 2"/>
    <property type="match status" value="1"/>
</dbReference>
<dbReference type="PANTHER" id="PTHR43245">
    <property type="entry name" value="BIFUNCTIONAL POLYMYXIN RESISTANCE PROTEIN ARNA"/>
    <property type="match status" value="1"/>
</dbReference>
<gene>
    <name evidence="2" type="ORF">Sru01_61320</name>
</gene>
<sequence>MGKHVIIGAGQVGGRLAELLADAGHEIVVVTRSGSGPVRPEVTRVAADAADAERLAKLTAGADALYNCVNPPYHRWPRDWPPMATAMLGAAERGGAALVILGNLYGYGPVDGLMTEETPLAAPGVKGRVRVRMWQDALAAHRAGRVRVTEVRGSDYFGPGQHPQQSVGGMVIGPVVAGRPVRLPVDPDLPHTATYLPDVARALMIAGTDERAYGRAWHVPSPPAWTIRRIAERTAAIAGAPAPRISVVPHLVMRAIGLVSPQLREMEETRYQWVRPYVMDSTAFTETFGMAATPMERALEETIAWVRAQPA</sequence>
<dbReference type="InterPro" id="IPR001509">
    <property type="entry name" value="Epimerase_deHydtase"/>
</dbReference>
<evidence type="ECO:0000313" key="2">
    <source>
        <dbReference type="EMBL" id="GII81150.1"/>
    </source>
</evidence>
<protein>
    <submittedName>
        <fullName evidence="2">NAD-dependent epimerase</fullName>
    </submittedName>
</protein>
<proteinExistence type="predicted"/>
<evidence type="ECO:0000259" key="1">
    <source>
        <dbReference type="Pfam" id="PF01370"/>
    </source>
</evidence>
<dbReference type="AlphaFoldDB" id="A0A919V897"/>
<evidence type="ECO:0000313" key="3">
    <source>
        <dbReference type="Proteomes" id="UP000655287"/>
    </source>
</evidence>